<feature type="compositionally biased region" description="Acidic residues" evidence="1">
    <location>
        <begin position="1447"/>
        <end position="1456"/>
    </location>
</feature>
<dbReference type="GO" id="GO:0070390">
    <property type="term" value="C:transcription export complex 2"/>
    <property type="evidence" value="ECO:0007669"/>
    <property type="project" value="TreeGrafter"/>
</dbReference>
<feature type="compositionally biased region" description="Basic and acidic residues" evidence="1">
    <location>
        <begin position="704"/>
        <end position="785"/>
    </location>
</feature>
<dbReference type="InterPro" id="IPR045107">
    <property type="entry name" value="SAC3/GANP/THP3"/>
</dbReference>
<feature type="region of interest" description="Disordered" evidence="1">
    <location>
        <begin position="1093"/>
        <end position="1118"/>
    </location>
</feature>
<feature type="compositionally biased region" description="Low complexity" evidence="1">
    <location>
        <begin position="912"/>
        <end position="939"/>
    </location>
</feature>
<feature type="compositionally biased region" description="Low complexity" evidence="1">
    <location>
        <begin position="664"/>
        <end position="685"/>
    </location>
</feature>
<protein>
    <recommendedName>
        <fullName evidence="2">SAC3/GANP/THP3 conserved domain-containing protein</fullName>
    </recommendedName>
</protein>
<feature type="domain" description="SAC3/GANP/THP3 conserved" evidence="2">
    <location>
        <begin position="117"/>
        <end position="433"/>
    </location>
</feature>
<evidence type="ECO:0000259" key="2">
    <source>
        <dbReference type="Pfam" id="PF03399"/>
    </source>
</evidence>
<feature type="region of interest" description="Disordered" evidence="1">
    <location>
        <begin position="1033"/>
        <end position="1073"/>
    </location>
</feature>
<dbReference type="InterPro" id="IPR005062">
    <property type="entry name" value="SAC3/GANP/THP3_conserved"/>
</dbReference>
<dbReference type="Pfam" id="PF03399">
    <property type="entry name" value="SAC3_GANP"/>
    <property type="match status" value="1"/>
</dbReference>
<feature type="compositionally biased region" description="Low complexity" evidence="1">
    <location>
        <begin position="1397"/>
        <end position="1409"/>
    </location>
</feature>
<feature type="region of interest" description="Disordered" evidence="1">
    <location>
        <begin position="877"/>
        <end position="987"/>
    </location>
</feature>
<feature type="compositionally biased region" description="Polar residues" evidence="1">
    <location>
        <begin position="1096"/>
        <end position="1118"/>
    </location>
</feature>
<feature type="region of interest" description="Disordered" evidence="1">
    <location>
        <begin position="572"/>
        <end position="598"/>
    </location>
</feature>
<dbReference type="EMBL" id="ML976000">
    <property type="protein sequence ID" value="KAF1947034.1"/>
    <property type="molecule type" value="Genomic_DNA"/>
</dbReference>
<feature type="region of interest" description="Disordered" evidence="1">
    <location>
        <begin position="1194"/>
        <end position="1213"/>
    </location>
</feature>
<dbReference type="Gene3D" id="1.25.40.990">
    <property type="match status" value="1"/>
</dbReference>
<feature type="compositionally biased region" description="Polar residues" evidence="1">
    <location>
        <begin position="1268"/>
        <end position="1283"/>
    </location>
</feature>
<proteinExistence type="predicted"/>
<dbReference type="GO" id="GO:0005737">
    <property type="term" value="C:cytoplasm"/>
    <property type="evidence" value="ECO:0007669"/>
    <property type="project" value="TreeGrafter"/>
</dbReference>
<sequence>MSNPRGGRGAGDRGRGGHTPNSNRGRGRSNGGAAQNNERHGRGRGGQDGNANALAANATSASDTTPIAPTDYKKRLGRIKAARPQIRQQFVQDGLMNPEGQMRLSDSVKLYGLCTDMCPEFERVRRIVEEDVKMPECTPETQHLPRKQRIADESRMVKAYARSAAGMDVELVSEIRSPATCLKTLEYLFRRLDHDDFQFLHQWVWDRTRAVRKDLSTQRIEAKPDIRVLLTCLEQSARFYMLAAHHMGRSTKEDYSHQHDVEQLNQTLISLKERYADNRRAAIPSDNEAEFWAYRLILAPLYANTQLENELHSLPSHLRNNPRVKTALDIFRVLKSLIILNYTSFVQCQSNWKKFWDLIKSPRVSYLMACAAAISFNRVRHVVLDAVWRSFRIGNSQHQITVEDWTPEKLKYVLGLDTDTEAVKFCEDYGFVFELNKDGNTFMDIKQKGYEKVVLPKGDVKPQFFSASIVESKRYGRTLSAVIQGLTVQEAKTRGLLLENVAGTQAGGITDETSLFVPETSTPNTSIFGQTNGTTPTGMCTKSTTSPFQLGGTPTAVPNPFLKAASQNSFGGTQPGVFDPSKNPIVFAPSGDSKANPFLQHKNVAPTQSASPATPVNPFLQFKSATLSQSTTPTAPENPFLKGAAAAPAPKSAQHTATTTPQPSSAFSFSGLSSNAAQSPASSQAGLSFTPTGPPPQAEPALQEAEKQKAEQQRRDAAEKQRKEDEARQRVQEVQRARQAQEEERRRQAEAEAAQQRERQQEQADRERRAREEQEQVVREAQQRQAQEEEARAALIREKDSALHSLTADIMFHPDEGLLMQFIENAAMNIAKEAAKEVRMERKVAYADAKYQEYLVSLKRAGLAKIVIYVEKKKRMKRARERRKRLKQQRAEMASKEEEDLVDAPAPPAPIPAKSKAKTTATATTTHQSSVNSSSQRSVAPPSARRAKRTEERRGYQVALQNGGTGNSERSNDSGPKAASEQNSTAPLRVSMINGNDLLAAYSQTYQQAVTTAPIDRTETDWFRLRAMGIDPRKHRKRSFDSTSSDEEEQQQTEPKRPKLLPPAKESYESPPPMTIEAQQRARLEAIRQAFKKSVASPSQSINGATSVNGRSSLDGSSSNIIAKAQKLAAESRMSQSGMPPPQHVNGISVNGTSSFNGNTSHLIARAKDLVAQKDAAPNVQHDWSRSVPNLGFSASSSQQSTYGNSFGTASTKDRPAYWERTSRFVPRHLYGQGAEAVRAYFAEHPRYSPASTRPVSVEPQAVLSPIPTQQSYIPPPQGQWQGYTREEYSEEEDTSDIDLVGAAAEDENAVVSVEEEEYEEVVERQQYNDEEPRPQFLDRQYSQQQYGEVLQHPDEDEDEDEDSEMADGDDEALESDEEASGSYDGDTEEEEEGTHQFAQQVQPVQQQFGRPATQGWGQAAPQQPRAHPAPPQQQFSNGDGMKPGATEDDAIELSD</sequence>
<feature type="region of interest" description="Disordered" evidence="1">
    <location>
        <begin position="1"/>
        <end position="69"/>
    </location>
</feature>
<dbReference type="PANTHER" id="PTHR12436">
    <property type="entry name" value="80 KDA MCM3-ASSOCIATED PROTEIN"/>
    <property type="match status" value="1"/>
</dbReference>
<dbReference type="PANTHER" id="PTHR12436:SF3">
    <property type="entry name" value="GERMINAL-CENTER ASSOCIATED NUCLEAR PROTEIN"/>
    <property type="match status" value="1"/>
</dbReference>
<keyword evidence="4" id="KW-1185">Reference proteome</keyword>
<dbReference type="Proteomes" id="UP000800038">
    <property type="component" value="Unassembled WGS sequence"/>
</dbReference>
<feature type="region of interest" description="Disordered" evidence="1">
    <location>
        <begin position="1268"/>
        <end position="1456"/>
    </location>
</feature>
<name>A0A6A5T4M9_9PLEO</name>
<gene>
    <name evidence="3" type="ORF">EJ02DRAFT_450008</name>
</gene>
<organism evidence="3 4">
    <name type="scientific">Clathrospora elynae</name>
    <dbReference type="NCBI Taxonomy" id="706981"/>
    <lineage>
        <taxon>Eukaryota</taxon>
        <taxon>Fungi</taxon>
        <taxon>Dikarya</taxon>
        <taxon>Ascomycota</taxon>
        <taxon>Pezizomycotina</taxon>
        <taxon>Dothideomycetes</taxon>
        <taxon>Pleosporomycetidae</taxon>
        <taxon>Pleosporales</taxon>
        <taxon>Diademaceae</taxon>
        <taxon>Clathrospora</taxon>
    </lineage>
</organism>
<feature type="compositionally biased region" description="Acidic residues" evidence="1">
    <location>
        <begin position="1305"/>
        <end position="1321"/>
    </location>
</feature>
<feature type="compositionally biased region" description="Basic residues" evidence="1">
    <location>
        <begin position="877"/>
        <end position="888"/>
    </location>
</feature>
<feature type="compositionally biased region" description="Polar residues" evidence="1">
    <location>
        <begin position="653"/>
        <end position="663"/>
    </location>
</feature>
<feature type="region of interest" description="Disordered" evidence="1">
    <location>
        <begin position="628"/>
        <end position="785"/>
    </location>
</feature>
<dbReference type="GO" id="GO:0006406">
    <property type="term" value="P:mRNA export from nucleus"/>
    <property type="evidence" value="ECO:0007669"/>
    <property type="project" value="TreeGrafter"/>
</dbReference>
<accession>A0A6A5T4M9</accession>
<feature type="compositionally biased region" description="Polar residues" evidence="1">
    <location>
        <begin position="1194"/>
        <end position="1211"/>
    </location>
</feature>
<feature type="compositionally biased region" description="Acidic residues" evidence="1">
    <location>
        <begin position="1355"/>
        <end position="1393"/>
    </location>
</feature>
<evidence type="ECO:0000256" key="1">
    <source>
        <dbReference type="SAM" id="MobiDB-lite"/>
    </source>
</evidence>
<feature type="compositionally biased region" description="Basic and acidic residues" evidence="1">
    <location>
        <begin position="1322"/>
        <end position="1334"/>
    </location>
</feature>
<dbReference type="OrthoDB" id="264795at2759"/>
<evidence type="ECO:0000313" key="4">
    <source>
        <dbReference type="Proteomes" id="UP000800038"/>
    </source>
</evidence>
<evidence type="ECO:0000313" key="3">
    <source>
        <dbReference type="EMBL" id="KAF1947034.1"/>
    </source>
</evidence>
<reference evidence="3" key="1">
    <citation type="journal article" date="2020" name="Stud. Mycol.">
        <title>101 Dothideomycetes genomes: a test case for predicting lifestyles and emergence of pathogens.</title>
        <authorList>
            <person name="Haridas S."/>
            <person name="Albert R."/>
            <person name="Binder M."/>
            <person name="Bloem J."/>
            <person name="Labutti K."/>
            <person name="Salamov A."/>
            <person name="Andreopoulos B."/>
            <person name="Baker S."/>
            <person name="Barry K."/>
            <person name="Bills G."/>
            <person name="Bluhm B."/>
            <person name="Cannon C."/>
            <person name="Castanera R."/>
            <person name="Culley D."/>
            <person name="Daum C."/>
            <person name="Ezra D."/>
            <person name="Gonzalez J."/>
            <person name="Henrissat B."/>
            <person name="Kuo A."/>
            <person name="Liang C."/>
            <person name="Lipzen A."/>
            <person name="Lutzoni F."/>
            <person name="Magnuson J."/>
            <person name="Mondo S."/>
            <person name="Nolan M."/>
            <person name="Ohm R."/>
            <person name="Pangilinan J."/>
            <person name="Park H.-J."/>
            <person name="Ramirez L."/>
            <person name="Alfaro M."/>
            <person name="Sun H."/>
            <person name="Tritt A."/>
            <person name="Yoshinaga Y."/>
            <person name="Zwiers L.-H."/>
            <person name="Turgeon B."/>
            <person name="Goodwin S."/>
            <person name="Spatafora J."/>
            <person name="Crous P."/>
            <person name="Grigoriev I."/>
        </authorList>
    </citation>
    <scope>NUCLEOTIDE SEQUENCE</scope>
    <source>
        <strain evidence="3">CBS 161.51</strain>
    </source>
</reference>
<feature type="compositionally biased region" description="Low complexity" evidence="1">
    <location>
        <begin position="50"/>
        <end position="65"/>
    </location>
</feature>